<dbReference type="EMBL" id="UINC01162181">
    <property type="protein sequence ID" value="SVD61792.1"/>
    <property type="molecule type" value="Genomic_DNA"/>
</dbReference>
<dbReference type="SUPFAM" id="SSF53383">
    <property type="entry name" value="PLP-dependent transferases"/>
    <property type="match status" value="1"/>
</dbReference>
<organism evidence="5">
    <name type="scientific">marine metagenome</name>
    <dbReference type="NCBI Taxonomy" id="408172"/>
    <lineage>
        <taxon>unclassified sequences</taxon>
        <taxon>metagenomes</taxon>
        <taxon>ecological metagenomes</taxon>
    </lineage>
</organism>
<evidence type="ECO:0000256" key="2">
    <source>
        <dbReference type="ARBA" id="ARBA00022576"/>
    </source>
</evidence>
<dbReference type="PROSITE" id="PS00600">
    <property type="entry name" value="AA_TRANSFER_CLASS_3"/>
    <property type="match status" value="1"/>
</dbReference>
<dbReference type="Gene3D" id="3.40.640.10">
    <property type="entry name" value="Type I PLP-dependent aspartate aminotransferase-like (Major domain)"/>
    <property type="match status" value="1"/>
</dbReference>
<dbReference type="InterPro" id="IPR015424">
    <property type="entry name" value="PyrdxlP-dep_Trfase"/>
</dbReference>
<evidence type="ECO:0000256" key="1">
    <source>
        <dbReference type="ARBA" id="ARBA00001933"/>
    </source>
</evidence>
<dbReference type="PANTHER" id="PTHR11986:SF79">
    <property type="entry name" value="ACETYLORNITHINE AMINOTRANSFERASE, MITOCHONDRIAL"/>
    <property type="match status" value="1"/>
</dbReference>
<dbReference type="InterPro" id="IPR050103">
    <property type="entry name" value="Class-III_PLP-dep_AT"/>
</dbReference>
<name>A0A382WSK4_9ZZZZ</name>
<keyword evidence="3" id="KW-0808">Transferase</keyword>
<dbReference type="AlphaFoldDB" id="A0A382WSK4"/>
<comment type="cofactor">
    <cofactor evidence="1">
        <name>pyridoxal 5'-phosphate</name>
        <dbReference type="ChEBI" id="CHEBI:597326"/>
    </cofactor>
</comment>
<protein>
    <recommendedName>
        <fullName evidence="6">Acetylornithine transaminase</fullName>
    </recommendedName>
</protein>
<evidence type="ECO:0000256" key="4">
    <source>
        <dbReference type="ARBA" id="ARBA00022898"/>
    </source>
</evidence>
<evidence type="ECO:0000313" key="5">
    <source>
        <dbReference type="EMBL" id="SVD61792.1"/>
    </source>
</evidence>
<dbReference type="PANTHER" id="PTHR11986">
    <property type="entry name" value="AMINOTRANSFERASE CLASS III"/>
    <property type="match status" value="1"/>
</dbReference>
<dbReference type="Pfam" id="PF00202">
    <property type="entry name" value="Aminotran_3"/>
    <property type="match status" value="1"/>
</dbReference>
<keyword evidence="4" id="KW-0663">Pyridoxal phosphate</keyword>
<gene>
    <name evidence="5" type="ORF">METZ01_LOCUS414646</name>
</gene>
<evidence type="ECO:0000256" key="3">
    <source>
        <dbReference type="ARBA" id="ARBA00022679"/>
    </source>
</evidence>
<evidence type="ECO:0008006" key="6">
    <source>
        <dbReference type="Google" id="ProtNLM"/>
    </source>
</evidence>
<dbReference type="InterPro" id="IPR049704">
    <property type="entry name" value="Aminotrans_3_PPA_site"/>
</dbReference>
<dbReference type="Gene3D" id="3.90.1150.10">
    <property type="entry name" value="Aspartate Aminotransferase, domain 1"/>
    <property type="match status" value="1"/>
</dbReference>
<dbReference type="GO" id="GO:0008483">
    <property type="term" value="F:transaminase activity"/>
    <property type="evidence" value="ECO:0007669"/>
    <property type="project" value="UniProtKB-KW"/>
</dbReference>
<accession>A0A382WSK4</accession>
<dbReference type="GO" id="GO:0030170">
    <property type="term" value="F:pyridoxal phosphate binding"/>
    <property type="evidence" value="ECO:0007669"/>
    <property type="project" value="InterPro"/>
</dbReference>
<reference evidence="5" key="1">
    <citation type="submission" date="2018-05" db="EMBL/GenBank/DDBJ databases">
        <authorList>
            <person name="Lanie J.A."/>
            <person name="Ng W.-L."/>
            <person name="Kazmierczak K.M."/>
            <person name="Andrzejewski T.M."/>
            <person name="Davidsen T.M."/>
            <person name="Wayne K.J."/>
            <person name="Tettelin H."/>
            <person name="Glass J.I."/>
            <person name="Rusch D."/>
            <person name="Podicherti R."/>
            <person name="Tsui H.-C.T."/>
            <person name="Winkler M.E."/>
        </authorList>
    </citation>
    <scope>NUCLEOTIDE SEQUENCE</scope>
</reference>
<dbReference type="InterPro" id="IPR015421">
    <property type="entry name" value="PyrdxlP-dep_Trfase_major"/>
</dbReference>
<dbReference type="GO" id="GO:0042802">
    <property type="term" value="F:identical protein binding"/>
    <property type="evidence" value="ECO:0007669"/>
    <property type="project" value="TreeGrafter"/>
</dbReference>
<dbReference type="InterPro" id="IPR005814">
    <property type="entry name" value="Aminotrans_3"/>
</dbReference>
<keyword evidence="2" id="KW-0032">Aminotransferase</keyword>
<dbReference type="InterPro" id="IPR015422">
    <property type="entry name" value="PyrdxlP-dep_Trfase_small"/>
</dbReference>
<sequence length="205" mass="22372">MGEGGIKVVPDVCIKGLRAICNEHGILLILDEVQCAYRTGNFFAFEKSGVIPDIVPIAKGIGGGFPLGVCLVTKKVSIGMTPGTHGSTFGGNPMACSVGYAVLDVILEKGFFEKVKQKGQYFDEGLKKIKEKYPKIIGEIRGVGLIKGLKMLVDNDEFIKKLMNHKMLTIKASENVIRLFPPLIVNNNELDEAIDKIEKVCKEMS</sequence>
<proteinExistence type="predicted"/>